<dbReference type="InterPro" id="IPR014853">
    <property type="entry name" value="VWF/SSPO/ZAN-like_Cys-rich_dom"/>
</dbReference>
<dbReference type="AlphaFoldDB" id="A0A3P7LXK0"/>
<evidence type="ECO:0000259" key="2">
    <source>
        <dbReference type="Pfam" id="PF08742"/>
    </source>
</evidence>
<dbReference type="EMBL" id="UYYB01125991">
    <property type="protein sequence ID" value="VDM83882.1"/>
    <property type="molecule type" value="Genomic_DNA"/>
</dbReference>
<feature type="transmembrane region" description="Helical" evidence="1">
    <location>
        <begin position="168"/>
        <end position="190"/>
    </location>
</feature>
<evidence type="ECO:0000256" key="1">
    <source>
        <dbReference type="SAM" id="Phobius"/>
    </source>
</evidence>
<reference evidence="3 4" key="1">
    <citation type="submission" date="2018-11" db="EMBL/GenBank/DDBJ databases">
        <authorList>
            <consortium name="Pathogen Informatics"/>
        </authorList>
    </citation>
    <scope>NUCLEOTIDE SEQUENCE [LARGE SCALE GENOMIC DNA]</scope>
</reference>
<name>A0A3P7LXK0_STRVU</name>
<keyword evidence="4" id="KW-1185">Reference proteome</keyword>
<evidence type="ECO:0000313" key="4">
    <source>
        <dbReference type="Proteomes" id="UP000270094"/>
    </source>
</evidence>
<dbReference type="Pfam" id="PF08742">
    <property type="entry name" value="C8"/>
    <property type="match status" value="1"/>
</dbReference>
<dbReference type="OrthoDB" id="5850393at2759"/>
<accession>A0A3P7LXK0</accession>
<evidence type="ECO:0000313" key="3">
    <source>
        <dbReference type="EMBL" id="VDM83882.1"/>
    </source>
</evidence>
<proteinExistence type="predicted"/>
<protein>
    <recommendedName>
        <fullName evidence="2">VWF/SSPO/Zonadhesin-like cysteine-rich domain-containing protein</fullName>
    </recommendedName>
</protein>
<keyword evidence="1" id="KW-1133">Transmembrane helix</keyword>
<keyword evidence="1" id="KW-0812">Transmembrane</keyword>
<organism evidence="3 4">
    <name type="scientific">Strongylus vulgaris</name>
    <name type="common">Blood worm</name>
    <dbReference type="NCBI Taxonomy" id="40348"/>
    <lineage>
        <taxon>Eukaryota</taxon>
        <taxon>Metazoa</taxon>
        <taxon>Ecdysozoa</taxon>
        <taxon>Nematoda</taxon>
        <taxon>Chromadorea</taxon>
        <taxon>Rhabditida</taxon>
        <taxon>Rhabditina</taxon>
        <taxon>Rhabditomorpha</taxon>
        <taxon>Strongyloidea</taxon>
        <taxon>Strongylidae</taxon>
        <taxon>Strongylus</taxon>
    </lineage>
</organism>
<feature type="domain" description="VWF/SSPO/Zonadhesin-like cysteine-rich" evidence="2">
    <location>
        <begin position="107"/>
        <end position="155"/>
    </location>
</feature>
<dbReference type="Proteomes" id="UP000270094">
    <property type="component" value="Unassembled WGS sequence"/>
</dbReference>
<gene>
    <name evidence="3" type="ORF">SVUK_LOCUS18880</name>
</gene>
<keyword evidence="1" id="KW-0472">Membrane</keyword>
<sequence>MDDESRKVPDVVQFQGNQTLCGIGGNLDNNYKNDVVYRNGTVFQITNNPVKYDAAFNHAEDSWITTNFLELRPNAPACVTGEQASNLTNCDSQNAATVCAPIQAAMSEDGPFSDCYVLGNDTIQAMYDNCVYDVCHAPEQKCNVLQMFARTCQAALDRLVQPPALIRVLLTFAIYVRICYKIIIALRLTYTAFSMF</sequence>